<keyword evidence="1" id="KW-0472">Membrane</keyword>
<reference evidence="2 3" key="1">
    <citation type="journal article" date="2022" name="Nat. Plants">
        <title>Genomes of leafy and leafless Platanthera orchids illuminate the evolution of mycoheterotrophy.</title>
        <authorList>
            <person name="Li M.H."/>
            <person name="Liu K.W."/>
            <person name="Li Z."/>
            <person name="Lu H.C."/>
            <person name="Ye Q.L."/>
            <person name="Zhang D."/>
            <person name="Wang J.Y."/>
            <person name="Li Y.F."/>
            <person name="Zhong Z.M."/>
            <person name="Liu X."/>
            <person name="Yu X."/>
            <person name="Liu D.K."/>
            <person name="Tu X.D."/>
            <person name="Liu B."/>
            <person name="Hao Y."/>
            <person name="Liao X.Y."/>
            <person name="Jiang Y.T."/>
            <person name="Sun W.H."/>
            <person name="Chen J."/>
            <person name="Chen Y.Q."/>
            <person name="Ai Y."/>
            <person name="Zhai J.W."/>
            <person name="Wu S.S."/>
            <person name="Zhou Z."/>
            <person name="Hsiao Y.Y."/>
            <person name="Wu W.L."/>
            <person name="Chen Y.Y."/>
            <person name="Lin Y.F."/>
            <person name="Hsu J.L."/>
            <person name="Li C.Y."/>
            <person name="Wang Z.W."/>
            <person name="Zhao X."/>
            <person name="Zhong W.Y."/>
            <person name="Ma X.K."/>
            <person name="Ma L."/>
            <person name="Huang J."/>
            <person name="Chen G.Z."/>
            <person name="Huang M.Z."/>
            <person name="Huang L."/>
            <person name="Peng D.H."/>
            <person name="Luo Y.B."/>
            <person name="Zou S.Q."/>
            <person name="Chen S.P."/>
            <person name="Lan S."/>
            <person name="Tsai W.C."/>
            <person name="Van de Peer Y."/>
            <person name="Liu Z.J."/>
        </authorList>
    </citation>
    <scope>NUCLEOTIDE SEQUENCE [LARGE SCALE GENOMIC DNA]</scope>
    <source>
        <strain evidence="2">Lor288</strain>
    </source>
</reference>
<keyword evidence="1" id="KW-0812">Transmembrane</keyword>
<accession>A0ABR2LJY9</accession>
<name>A0ABR2LJY9_9ASPA</name>
<evidence type="ECO:0000313" key="2">
    <source>
        <dbReference type="EMBL" id="KAK8943392.1"/>
    </source>
</evidence>
<gene>
    <name evidence="2" type="ORF">KSP40_PGU021251</name>
</gene>
<protein>
    <submittedName>
        <fullName evidence="2">Uncharacterized protein</fullName>
    </submittedName>
</protein>
<proteinExistence type="predicted"/>
<dbReference type="Proteomes" id="UP001412067">
    <property type="component" value="Unassembled WGS sequence"/>
</dbReference>
<keyword evidence="1" id="KW-1133">Transmembrane helix</keyword>
<dbReference type="EMBL" id="JBBWWR010000018">
    <property type="protein sequence ID" value="KAK8943392.1"/>
    <property type="molecule type" value="Genomic_DNA"/>
</dbReference>
<organism evidence="2 3">
    <name type="scientific">Platanthera guangdongensis</name>
    <dbReference type="NCBI Taxonomy" id="2320717"/>
    <lineage>
        <taxon>Eukaryota</taxon>
        <taxon>Viridiplantae</taxon>
        <taxon>Streptophyta</taxon>
        <taxon>Embryophyta</taxon>
        <taxon>Tracheophyta</taxon>
        <taxon>Spermatophyta</taxon>
        <taxon>Magnoliopsida</taxon>
        <taxon>Liliopsida</taxon>
        <taxon>Asparagales</taxon>
        <taxon>Orchidaceae</taxon>
        <taxon>Orchidoideae</taxon>
        <taxon>Orchideae</taxon>
        <taxon>Orchidinae</taxon>
        <taxon>Platanthera</taxon>
    </lineage>
</organism>
<sequence>MLDIFRNAVATKIPSWRLIVDNQICALDLERMLLVFPATSEISLCSIAWIDDKGEHFFPRHNIIEHRIFREKEFITNVSLHDFQGESKMSDDDPFPEFLWSSIPVLQHRILQIYLYICMYVYVYVSFRSCII</sequence>
<feature type="transmembrane region" description="Helical" evidence="1">
    <location>
        <begin position="113"/>
        <end position="131"/>
    </location>
</feature>
<evidence type="ECO:0000313" key="3">
    <source>
        <dbReference type="Proteomes" id="UP001412067"/>
    </source>
</evidence>
<evidence type="ECO:0000256" key="1">
    <source>
        <dbReference type="SAM" id="Phobius"/>
    </source>
</evidence>
<comment type="caution">
    <text evidence="2">The sequence shown here is derived from an EMBL/GenBank/DDBJ whole genome shotgun (WGS) entry which is preliminary data.</text>
</comment>
<keyword evidence="3" id="KW-1185">Reference proteome</keyword>